<reference evidence="2" key="1">
    <citation type="submission" date="2014-04" db="EMBL/GenBank/DDBJ databases">
        <title>Evolutionary Origins and Diversification of the Mycorrhizal Mutualists.</title>
        <authorList>
            <consortium name="DOE Joint Genome Institute"/>
            <consortium name="Mycorrhizal Genomics Consortium"/>
            <person name="Kohler A."/>
            <person name="Kuo A."/>
            <person name="Nagy L.G."/>
            <person name="Floudas D."/>
            <person name="Copeland A."/>
            <person name="Barry K.W."/>
            <person name="Cichocki N."/>
            <person name="Veneault-Fourrey C."/>
            <person name="LaButti K."/>
            <person name="Lindquist E.A."/>
            <person name="Lipzen A."/>
            <person name="Lundell T."/>
            <person name="Morin E."/>
            <person name="Murat C."/>
            <person name="Riley R."/>
            <person name="Ohm R."/>
            <person name="Sun H."/>
            <person name="Tunlid A."/>
            <person name="Henrissat B."/>
            <person name="Grigoriev I.V."/>
            <person name="Hibbett D.S."/>
            <person name="Martin F."/>
        </authorList>
    </citation>
    <scope>NUCLEOTIDE SEQUENCE [LARGE SCALE GENOMIC DNA]</scope>
    <source>
        <strain evidence="2">FD-334 SS-4</strain>
    </source>
</reference>
<dbReference type="AlphaFoldDB" id="A0A0D2MZH0"/>
<keyword evidence="2" id="KW-1185">Reference proteome</keyword>
<organism evidence="1 2">
    <name type="scientific">Hypholoma sublateritium (strain FD-334 SS-4)</name>
    <dbReference type="NCBI Taxonomy" id="945553"/>
    <lineage>
        <taxon>Eukaryota</taxon>
        <taxon>Fungi</taxon>
        <taxon>Dikarya</taxon>
        <taxon>Basidiomycota</taxon>
        <taxon>Agaricomycotina</taxon>
        <taxon>Agaricomycetes</taxon>
        <taxon>Agaricomycetidae</taxon>
        <taxon>Agaricales</taxon>
        <taxon>Agaricineae</taxon>
        <taxon>Strophariaceae</taxon>
        <taxon>Hypholoma</taxon>
    </lineage>
</organism>
<sequence length="112" mass="11657">MRTGEMLGVGVWCNGACLGGDSRALAYAASVEISLDAAPPSRYDGASRSARHRTYVSAVLPLSAPSANISMERGDFGGRCEQLAMGAQTAARKGRINSAALGLDSRQQVNAR</sequence>
<evidence type="ECO:0000313" key="2">
    <source>
        <dbReference type="Proteomes" id="UP000054270"/>
    </source>
</evidence>
<accession>A0A0D2MZH0</accession>
<dbReference type="EMBL" id="KN817518">
    <property type="protein sequence ID" value="KJA29543.1"/>
    <property type="molecule type" value="Genomic_DNA"/>
</dbReference>
<name>A0A0D2MZH0_HYPSF</name>
<gene>
    <name evidence="1" type="ORF">HYPSUDRAFT_221407</name>
</gene>
<dbReference type="Proteomes" id="UP000054270">
    <property type="component" value="Unassembled WGS sequence"/>
</dbReference>
<evidence type="ECO:0000313" key="1">
    <source>
        <dbReference type="EMBL" id="KJA29543.1"/>
    </source>
</evidence>
<proteinExistence type="predicted"/>
<protein>
    <submittedName>
        <fullName evidence="1">Uncharacterized protein</fullName>
    </submittedName>
</protein>